<evidence type="ECO:0000259" key="2">
    <source>
        <dbReference type="Pfam" id="PF20013"/>
    </source>
</evidence>
<dbReference type="EMBL" id="JAGIOH010000001">
    <property type="protein sequence ID" value="MBP2406062.1"/>
    <property type="molecule type" value="Genomic_DNA"/>
</dbReference>
<dbReference type="GeneID" id="91572382"/>
<dbReference type="Proteomes" id="UP001519291">
    <property type="component" value="Unassembled WGS sequence"/>
</dbReference>
<dbReference type="RefSeq" id="WP_209517487.1">
    <property type="nucleotide sequence ID" value="NZ_JAGIOH010000001.1"/>
</dbReference>
<evidence type="ECO:0000256" key="1">
    <source>
        <dbReference type="SAM" id="MobiDB-lite"/>
    </source>
</evidence>
<reference evidence="5 6" key="1">
    <citation type="submission" date="2021-03" db="EMBL/GenBank/DDBJ databases">
        <title>Sequencing the genomes of 1000 actinobacteria strains.</title>
        <authorList>
            <person name="Klenk H.-P."/>
        </authorList>
    </citation>
    <scope>NUCLEOTIDE SEQUENCE [LARGE SCALE GENOMIC DNA]</scope>
    <source>
        <strain evidence="5 6">DSM 41480</strain>
    </source>
</reference>
<gene>
    <name evidence="5" type="ORF">JO379_005531</name>
</gene>
<feature type="region of interest" description="Disordered" evidence="1">
    <location>
        <begin position="765"/>
        <end position="793"/>
    </location>
</feature>
<evidence type="ECO:0008006" key="7">
    <source>
        <dbReference type="Google" id="ProtNLM"/>
    </source>
</evidence>
<sequence length="793" mass="84473">MNLPQLHYTSAAPGPDGSGFRFTAVSAALPTALLGEVEQLVGYEPPRDAPGRPTRDELAVFPVAFSHNALSDGSRLLCRTVYTGTDYSGRYGNFHAHAVRLPEDGSLPGGLLPIEAWESPSWTDRTPDERHPGPLTTLTPARRVDRAGLIRFCRARADRLEPFLADVRALLHTPDAPQLLVVERDSADTAHWIAVASAVLPRDRADRLTFTTYTRRPQLARQQIVGTLPDADFDLAGAAADHRYRVHDCAGGHSSPARREPDPWAAVAARVWLADRPELFAEAARTGHDTGSDAGLLAVLAARAGITLDATGRTAAARAAHEHTGSDDTLWPPLLTTLAAGGTDRTPEEWTALAGLAEEFSRLADDTATAPLRGDLHDALDRAAAAPDSPLGPLLALLGLADALRATYGGAGPALTARLTAALLDGTAEDRQAVRTALAPHGTLTATVLDALDQHAATDDPGRVSHALAALPDADLTGHPHLRTAREFGVLTADGRLRPDRPALLDALMKAAGAEHQAEPSVLRAAFRLVQGDRPLRPVEAGTLLAQLPAAWHRAAGLDEVFIQAALDSAPDDREAPDLAKALLVHCASALAPRQRAALLLLELAGELTTGEAQPGFTERALAVRPQAAPLEPGIEERLGRALADRLLAERQPPGELRALIHSGDEMLLRTYTERARGDGVGSALRRSPSYAAACFVAWHTASGADPLWERTRTELLSSVLKPVVRRMPAEDVDALLESLRRRGGGWAEAFGDWHRPGVLGRLGGRWRGRGGRAPGPAYGPGDIERPGEEHGR</sequence>
<dbReference type="Pfam" id="PF20052">
    <property type="entry name" value="GAP1-C"/>
    <property type="match status" value="1"/>
</dbReference>
<organism evidence="5 6">
    <name type="scientific">Streptomyces syringium</name>
    <dbReference type="NCBI Taxonomy" id="76729"/>
    <lineage>
        <taxon>Bacteria</taxon>
        <taxon>Bacillati</taxon>
        <taxon>Actinomycetota</taxon>
        <taxon>Actinomycetes</taxon>
        <taxon>Kitasatosporales</taxon>
        <taxon>Streptomycetaceae</taxon>
        <taxon>Streptomyces</taxon>
    </lineage>
</organism>
<comment type="caution">
    <text evidence="5">The sequence shown here is derived from an EMBL/GenBank/DDBJ whole genome shotgun (WGS) entry which is preliminary data.</text>
</comment>
<dbReference type="InterPro" id="IPR045401">
    <property type="entry name" value="GAP1-M"/>
</dbReference>
<dbReference type="InterPro" id="IPR049532">
    <property type="entry name" value="GAP1-like_C"/>
</dbReference>
<dbReference type="Pfam" id="PF20013">
    <property type="entry name" value="GAP1-N2"/>
    <property type="match status" value="1"/>
</dbReference>
<evidence type="ECO:0000313" key="6">
    <source>
        <dbReference type="Proteomes" id="UP001519291"/>
    </source>
</evidence>
<evidence type="ECO:0000259" key="3">
    <source>
        <dbReference type="Pfam" id="PF20014"/>
    </source>
</evidence>
<proteinExistence type="predicted"/>
<evidence type="ECO:0000313" key="5">
    <source>
        <dbReference type="EMBL" id="MBP2406062.1"/>
    </source>
</evidence>
<name>A0ABS4YCB1_9ACTN</name>
<keyword evidence="6" id="KW-1185">Reference proteome</keyword>
<accession>A0ABS4YCB1</accession>
<protein>
    <recommendedName>
        <fullName evidence="7">HEAT repeat-containing protein</fullName>
    </recommendedName>
</protein>
<dbReference type="InterPro" id="IPR045402">
    <property type="entry name" value="GAP1-N2"/>
</dbReference>
<feature type="compositionally biased region" description="Basic and acidic residues" evidence="1">
    <location>
        <begin position="783"/>
        <end position="793"/>
    </location>
</feature>
<feature type="domain" description="GTPase-associated protein 1 middle" evidence="3">
    <location>
        <begin position="152"/>
        <end position="250"/>
    </location>
</feature>
<feature type="domain" description="GTPase-associated protein 1-like C-terminal" evidence="4">
    <location>
        <begin position="376"/>
        <end position="751"/>
    </location>
</feature>
<feature type="domain" description="GTPase-associated protein 1 N-terminal" evidence="2">
    <location>
        <begin position="3"/>
        <end position="135"/>
    </location>
</feature>
<evidence type="ECO:0000259" key="4">
    <source>
        <dbReference type="Pfam" id="PF20052"/>
    </source>
</evidence>
<dbReference type="Pfam" id="PF20014">
    <property type="entry name" value="GAP1-M"/>
    <property type="match status" value="1"/>
</dbReference>